<feature type="compositionally biased region" description="Polar residues" evidence="7">
    <location>
        <begin position="18"/>
        <end position="30"/>
    </location>
</feature>
<dbReference type="Proteomes" id="UP001266305">
    <property type="component" value="Unassembled WGS sequence"/>
</dbReference>
<organism evidence="9 10">
    <name type="scientific">Saguinus oedipus</name>
    <name type="common">Cotton-top tamarin</name>
    <name type="synonym">Oedipomidas oedipus</name>
    <dbReference type="NCBI Taxonomy" id="9490"/>
    <lineage>
        <taxon>Eukaryota</taxon>
        <taxon>Metazoa</taxon>
        <taxon>Chordata</taxon>
        <taxon>Craniata</taxon>
        <taxon>Vertebrata</taxon>
        <taxon>Euteleostomi</taxon>
        <taxon>Mammalia</taxon>
        <taxon>Eutheria</taxon>
        <taxon>Euarchontoglires</taxon>
        <taxon>Primates</taxon>
        <taxon>Haplorrhini</taxon>
        <taxon>Platyrrhini</taxon>
        <taxon>Cebidae</taxon>
        <taxon>Callitrichinae</taxon>
        <taxon>Saguinus</taxon>
    </lineage>
</organism>
<proteinExistence type="inferred from homology"/>
<dbReference type="Gene3D" id="1.20.1530.20">
    <property type="match status" value="1"/>
</dbReference>
<keyword evidence="4" id="KW-0769">Symport</keyword>
<dbReference type="InterPro" id="IPR038770">
    <property type="entry name" value="Na+/solute_symporter_sf"/>
</dbReference>
<evidence type="ECO:0000256" key="4">
    <source>
        <dbReference type="ARBA" id="ARBA00022847"/>
    </source>
</evidence>
<dbReference type="PANTHER" id="PTHR10361:SF40">
    <property type="entry name" value="HEPATIC SODIUM_BILE ACID COTRANSPORTER"/>
    <property type="match status" value="1"/>
</dbReference>
<accession>A0ABQ9V583</accession>
<evidence type="ECO:0000313" key="10">
    <source>
        <dbReference type="Proteomes" id="UP001266305"/>
    </source>
</evidence>
<name>A0ABQ9V583_SAGOE</name>
<comment type="similarity">
    <text evidence="2">Belongs to the bile acid:sodium symporter (BASS) (TC 2.A.28) family.</text>
</comment>
<evidence type="ECO:0000256" key="8">
    <source>
        <dbReference type="SAM" id="Phobius"/>
    </source>
</evidence>
<dbReference type="Pfam" id="PF01758">
    <property type="entry name" value="SBF"/>
    <property type="match status" value="1"/>
</dbReference>
<dbReference type="InterPro" id="IPR004710">
    <property type="entry name" value="Bilac:Na_transpt"/>
</dbReference>
<gene>
    <name evidence="9" type="ORF">P7K49_018257</name>
</gene>
<feature type="transmembrane region" description="Helical" evidence="8">
    <location>
        <begin position="148"/>
        <end position="170"/>
    </location>
</feature>
<evidence type="ECO:0000256" key="1">
    <source>
        <dbReference type="ARBA" id="ARBA00004141"/>
    </source>
</evidence>
<keyword evidence="4" id="KW-0813">Transport</keyword>
<keyword evidence="6 8" id="KW-0472">Membrane</keyword>
<protein>
    <submittedName>
        <fullName evidence="9">Uncharacterized protein</fullName>
    </submittedName>
</protein>
<sequence length="300" mass="32919">MKRLRSETCQRFPSLWETVSPSTLPHSWSWSEPGHQGDPSTQPGTAAPSSRKATRQVSKNVGDEQAKENALTVEASMACQAQRRECYGSRNWPPLTTLTAPSSSAPSTTIGLTAEPRVNGHGDNRFGHNPSTSTGLSAMMTPKQTHNIVMTTCSTFCALGMMPLLLYIYSTGIYEGDLKDKVPYKSIMISLILVLIPCTIGIVLKSKRPQYVRYVVKEELDLLTSYTISAPGSMPLAWSAGRAAENPKVWQQLWAWNKEAKRVFALALSQYGHGSPSRLPGNIEGMIPPPFHGQSRKNLS</sequence>
<comment type="caution">
    <text evidence="9">The sequence shown here is derived from an EMBL/GenBank/DDBJ whole genome shotgun (WGS) entry which is preliminary data.</text>
</comment>
<keyword evidence="3 8" id="KW-0812">Transmembrane</keyword>
<feature type="compositionally biased region" description="Polar residues" evidence="7">
    <location>
        <begin position="38"/>
        <end position="48"/>
    </location>
</feature>
<dbReference type="EMBL" id="JASSZA010000008">
    <property type="protein sequence ID" value="KAK2104401.1"/>
    <property type="molecule type" value="Genomic_DNA"/>
</dbReference>
<evidence type="ECO:0000256" key="2">
    <source>
        <dbReference type="ARBA" id="ARBA00006528"/>
    </source>
</evidence>
<dbReference type="PANTHER" id="PTHR10361">
    <property type="entry name" value="SODIUM-BILE ACID COTRANSPORTER"/>
    <property type="match status" value="1"/>
</dbReference>
<feature type="region of interest" description="Disordered" evidence="7">
    <location>
        <begin position="18"/>
        <end position="69"/>
    </location>
</feature>
<keyword evidence="5 8" id="KW-1133">Transmembrane helix</keyword>
<dbReference type="InterPro" id="IPR002657">
    <property type="entry name" value="BilAc:Na_symport/Acr3"/>
</dbReference>
<feature type="transmembrane region" description="Helical" evidence="8">
    <location>
        <begin position="182"/>
        <end position="204"/>
    </location>
</feature>
<evidence type="ECO:0000256" key="3">
    <source>
        <dbReference type="ARBA" id="ARBA00022692"/>
    </source>
</evidence>
<evidence type="ECO:0000313" key="9">
    <source>
        <dbReference type="EMBL" id="KAK2104401.1"/>
    </source>
</evidence>
<evidence type="ECO:0000256" key="7">
    <source>
        <dbReference type="SAM" id="MobiDB-lite"/>
    </source>
</evidence>
<comment type="subcellular location">
    <subcellularLocation>
        <location evidence="1">Membrane</location>
        <topology evidence="1">Multi-pass membrane protein</topology>
    </subcellularLocation>
</comment>
<reference evidence="9 10" key="1">
    <citation type="submission" date="2023-05" db="EMBL/GenBank/DDBJ databases">
        <title>B98-5 Cell Line De Novo Hybrid Assembly: An Optical Mapping Approach.</title>
        <authorList>
            <person name="Kananen K."/>
            <person name="Auerbach J.A."/>
            <person name="Kautto E."/>
            <person name="Blachly J.S."/>
        </authorList>
    </citation>
    <scope>NUCLEOTIDE SEQUENCE [LARGE SCALE GENOMIC DNA]</scope>
    <source>
        <strain evidence="9">B95-8</strain>
        <tissue evidence="9">Cell line</tissue>
    </source>
</reference>
<evidence type="ECO:0000256" key="5">
    <source>
        <dbReference type="ARBA" id="ARBA00022989"/>
    </source>
</evidence>
<keyword evidence="10" id="KW-1185">Reference proteome</keyword>
<evidence type="ECO:0000256" key="6">
    <source>
        <dbReference type="ARBA" id="ARBA00023136"/>
    </source>
</evidence>